<sequence length="710" mass="78379">MASAIFVKLQWLYREFGLKSLHDTGKDSWIIIFSRCTRMLAYGTNSLIMALFFSALDFSDEYIGLFMTLTLIGDVLLSLLLTLIADRVGRRRVLTAGSVLMVLSGATFALSDNFWALLFAAVVGVISATGSDFGPFRAIEESTLSHLTTPTTRSDVLSWYVTIASVGSAIGTEVSGRIVESLRARDGWELLDAYHAVFWLYCNEVSEKEPAEESEILLNEMGGHDSEDENEDDRMPASQPSQPETSQKKSMFATISKETRHIMYKLWFLLVVDSLADGMCPYSLTVYYMDRKFDNIRKSTLGDILSSAYILSSISTIFAGPLARRLGLINTMVFTHLPSSAAVLFFPVGQGIVLTVILFFLRAGFNNMDQAPRAAFIAAVVKPEERTAVMGITIGVHSAGVGRHWAELSIPYKIRNLKFQTGLQFLYPGAVTFPKLSILFLYLRIFTERSYRYSAFVICAILVINLVILWCFDFASCVPFSYQWNKFIPGHCIDQNALFTWISIPNLVTDVAILVLPLPVVYQLKCSKAQKLGVTITFLTASFGLITAIVRFVIFLTVPLAKDLSYYGGRVTIWTTVEPGVYLIAACLPSLRPLLGYFHVPIESIRSRYRATNGSSKPNSADIVLSPRPDSISGHRPGFPRPEDSLPTVAYEDEIDQRGLVSCYTSTTSLDEEVASSHGGDVGSAHGGDAASEQAVDQAVGEHGIGKDFR</sequence>
<feature type="transmembrane region" description="Helical" evidence="3">
    <location>
        <begin position="502"/>
        <end position="522"/>
    </location>
</feature>
<dbReference type="PANTHER" id="PTHR23520:SF5">
    <property type="entry name" value="TRANSPORTER, PUTATIVE (AFU_ORTHOLOGUE AFUA_3G04000)-RELATED"/>
    <property type="match status" value="1"/>
</dbReference>
<dbReference type="Gene3D" id="1.20.1250.20">
    <property type="entry name" value="MFS general substrate transporter like domains"/>
    <property type="match status" value="2"/>
</dbReference>
<feature type="transmembrane region" description="Helical" evidence="3">
    <location>
        <begin position="93"/>
        <end position="110"/>
    </location>
</feature>
<feature type="transmembrane region" description="Helical" evidence="3">
    <location>
        <begin position="455"/>
        <end position="482"/>
    </location>
</feature>
<feature type="transmembrane region" description="Helical" evidence="3">
    <location>
        <begin position="266"/>
        <end position="284"/>
    </location>
</feature>
<protein>
    <submittedName>
        <fullName evidence="5">Putative membrane protein</fullName>
    </submittedName>
</protein>
<evidence type="ECO:0000256" key="3">
    <source>
        <dbReference type="SAM" id="Phobius"/>
    </source>
</evidence>
<dbReference type="SUPFAM" id="SSF103473">
    <property type="entry name" value="MFS general substrate transporter"/>
    <property type="match status" value="1"/>
</dbReference>
<evidence type="ECO:0000256" key="1">
    <source>
        <dbReference type="ARBA" id="ARBA00004141"/>
    </source>
</evidence>
<dbReference type="InterPro" id="IPR049326">
    <property type="entry name" value="Rhodopsin_dom_fungi"/>
</dbReference>
<dbReference type="GO" id="GO:0000329">
    <property type="term" value="C:fungal-type vacuole membrane"/>
    <property type="evidence" value="ECO:0007669"/>
    <property type="project" value="TreeGrafter"/>
</dbReference>
<feature type="region of interest" description="Disordered" evidence="2">
    <location>
        <begin position="672"/>
        <end position="710"/>
    </location>
</feature>
<evidence type="ECO:0000313" key="5">
    <source>
        <dbReference type="EMBL" id="TVY45761.1"/>
    </source>
</evidence>
<dbReference type="InterPro" id="IPR011701">
    <property type="entry name" value="MFS"/>
</dbReference>
<keyword evidence="3" id="KW-1133">Transmembrane helix</keyword>
<feature type="transmembrane region" description="Helical" evidence="3">
    <location>
        <begin position="116"/>
        <end position="136"/>
    </location>
</feature>
<feature type="transmembrane region" description="Helical" evidence="3">
    <location>
        <begin position="534"/>
        <end position="561"/>
    </location>
</feature>
<evidence type="ECO:0000259" key="4">
    <source>
        <dbReference type="PROSITE" id="PS50850"/>
    </source>
</evidence>
<dbReference type="InterPro" id="IPR020846">
    <property type="entry name" value="MFS_dom"/>
</dbReference>
<dbReference type="Pfam" id="PF07690">
    <property type="entry name" value="MFS_1"/>
    <property type="match status" value="1"/>
</dbReference>
<name>A0A8H8S0Z4_9HELO</name>
<keyword evidence="3" id="KW-0812">Transmembrane</keyword>
<comment type="caution">
    <text evidence="5">The sequence shown here is derived from an EMBL/GenBank/DDBJ whole genome shotgun (WGS) entry which is preliminary data.</text>
</comment>
<dbReference type="Proteomes" id="UP000443090">
    <property type="component" value="Unassembled WGS sequence"/>
</dbReference>
<dbReference type="PROSITE" id="PS50850">
    <property type="entry name" value="MFS"/>
    <property type="match status" value="1"/>
</dbReference>
<dbReference type="Pfam" id="PF20684">
    <property type="entry name" value="Fung_rhodopsin"/>
    <property type="match status" value="1"/>
</dbReference>
<evidence type="ECO:0000313" key="6">
    <source>
        <dbReference type="Proteomes" id="UP000443090"/>
    </source>
</evidence>
<evidence type="ECO:0000256" key="2">
    <source>
        <dbReference type="SAM" id="MobiDB-lite"/>
    </source>
</evidence>
<accession>A0A8H8S0Z4</accession>
<comment type="subcellular location">
    <subcellularLocation>
        <location evidence="1">Membrane</location>
        <topology evidence="1">Multi-pass membrane protein</topology>
    </subcellularLocation>
</comment>
<feature type="compositionally biased region" description="Polar residues" evidence="2">
    <location>
        <begin position="238"/>
        <end position="249"/>
    </location>
</feature>
<proteinExistence type="predicted"/>
<feature type="domain" description="Major facilitator superfamily (MFS) profile" evidence="4">
    <location>
        <begin position="1"/>
        <end position="452"/>
    </location>
</feature>
<keyword evidence="6" id="KW-1185">Reference proteome</keyword>
<gene>
    <name evidence="5" type="primary">YJR124C_0</name>
    <name evidence="5" type="ORF">LOCC1_G003458</name>
</gene>
<feature type="transmembrane region" description="Helical" evidence="3">
    <location>
        <begin position="39"/>
        <end position="56"/>
    </location>
</feature>
<organism evidence="5 6">
    <name type="scientific">Lachnellula occidentalis</name>
    <dbReference type="NCBI Taxonomy" id="215460"/>
    <lineage>
        <taxon>Eukaryota</taxon>
        <taxon>Fungi</taxon>
        <taxon>Dikarya</taxon>
        <taxon>Ascomycota</taxon>
        <taxon>Pezizomycotina</taxon>
        <taxon>Leotiomycetes</taxon>
        <taxon>Helotiales</taxon>
        <taxon>Lachnaceae</taxon>
        <taxon>Lachnellula</taxon>
    </lineage>
</organism>
<dbReference type="AlphaFoldDB" id="A0A8H8S0Z4"/>
<dbReference type="InterPro" id="IPR036259">
    <property type="entry name" value="MFS_trans_sf"/>
</dbReference>
<dbReference type="PANTHER" id="PTHR23520">
    <property type="entry name" value="TRANSPORTER, PUTATIVE (AFU_ORTHOLOGUE AFUA_3G04000)-RELATED"/>
    <property type="match status" value="1"/>
</dbReference>
<feature type="transmembrane region" description="Helical" evidence="3">
    <location>
        <begin position="62"/>
        <end position="81"/>
    </location>
</feature>
<feature type="transmembrane region" description="Helical" evidence="3">
    <location>
        <begin position="425"/>
        <end position="443"/>
    </location>
</feature>
<feature type="transmembrane region" description="Helical" evidence="3">
    <location>
        <begin position="304"/>
        <end position="323"/>
    </location>
</feature>
<feature type="region of interest" description="Disordered" evidence="2">
    <location>
        <begin position="222"/>
        <end position="250"/>
    </location>
</feature>
<feature type="transmembrane region" description="Helical" evidence="3">
    <location>
        <begin position="343"/>
        <end position="365"/>
    </location>
</feature>
<dbReference type="GO" id="GO:0022857">
    <property type="term" value="F:transmembrane transporter activity"/>
    <property type="evidence" value="ECO:0007669"/>
    <property type="project" value="InterPro"/>
</dbReference>
<reference evidence="5 6" key="1">
    <citation type="submission" date="2018-05" db="EMBL/GenBank/DDBJ databases">
        <title>Genome sequencing and assembly of the regulated plant pathogen Lachnellula willkommii and related sister species for the development of diagnostic species identification markers.</title>
        <authorList>
            <person name="Giroux E."/>
            <person name="Bilodeau G."/>
        </authorList>
    </citation>
    <scope>NUCLEOTIDE SEQUENCE [LARGE SCALE GENOMIC DNA]</scope>
    <source>
        <strain evidence="5 6">CBS 160.35</strain>
    </source>
</reference>
<dbReference type="EMBL" id="QGMI01000179">
    <property type="protein sequence ID" value="TVY45761.1"/>
    <property type="molecule type" value="Genomic_DNA"/>
</dbReference>
<dbReference type="OrthoDB" id="10027823at2759"/>
<keyword evidence="3" id="KW-0472">Membrane</keyword>